<protein>
    <submittedName>
        <fullName evidence="1">Ferredoxin</fullName>
    </submittedName>
</protein>
<accession>A0A2R4G2M1</accession>
<organism evidence="1 2">
    <name type="scientific">Bifidobacterium adolescentis</name>
    <dbReference type="NCBI Taxonomy" id="1680"/>
    <lineage>
        <taxon>Bacteria</taxon>
        <taxon>Bacillati</taxon>
        <taxon>Actinomycetota</taxon>
        <taxon>Actinomycetes</taxon>
        <taxon>Bifidobacteriales</taxon>
        <taxon>Bifidobacteriaceae</taxon>
        <taxon>Bifidobacterium</taxon>
    </lineage>
</organism>
<dbReference type="EMBL" id="CP028341">
    <property type="protein sequence ID" value="AVT45096.1"/>
    <property type="molecule type" value="Genomic_DNA"/>
</dbReference>
<dbReference type="AlphaFoldDB" id="A0A2R4G2M1"/>
<reference evidence="1 2" key="1">
    <citation type="submission" date="2018-03" db="EMBL/GenBank/DDBJ databases">
        <authorList>
            <person name="Keele B.F."/>
        </authorList>
    </citation>
    <scope>NUCLEOTIDE SEQUENCE [LARGE SCALE GENOMIC DNA]</scope>
    <source>
        <strain evidence="1 2">1-11</strain>
    </source>
</reference>
<proteinExistence type="predicted"/>
<sequence length="55" mass="6272">MMREWIEPPDVLPTCPIHGCAMYPARPIPCPECEAESEDHYADIGDADIWILEDE</sequence>
<evidence type="ECO:0000313" key="1">
    <source>
        <dbReference type="EMBL" id="AVT45096.1"/>
    </source>
</evidence>
<dbReference type="Proteomes" id="UP000241454">
    <property type="component" value="Chromosome"/>
</dbReference>
<evidence type="ECO:0000313" key="2">
    <source>
        <dbReference type="Proteomes" id="UP000241454"/>
    </source>
</evidence>
<gene>
    <name evidence="1" type="ORF">C8077_03660</name>
</gene>
<name>A0A2R4G2M1_BIFAD</name>